<gene>
    <name evidence="4" type="ORF">HG537_0A02540</name>
</gene>
<dbReference type="OrthoDB" id="5368485at2759"/>
<protein>
    <recommendedName>
        <fullName evidence="3">DUF676 domain-containing protein</fullName>
    </recommendedName>
</protein>
<dbReference type="GO" id="GO:0047372">
    <property type="term" value="F:monoacylglycerol lipase activity"/>
    <property type="evidence" value="ECO:0007669"/>
    <property type="project" value="TreeGrafter"/>
</dbReference>
<dbReference type="EMBL" id="CP059267">
    <property type="protein sequence ID" value="QLQ78007.1"/>
    <property type="molecule type" value="Genomic_DNA"/>
</dbReference>
<dbReference type="InterPro" id="IPR007751">
    <property type="entry name" value="DUF676_lipase-like"/>
</dbReference>
<organism evidence="4 5">
    <name type="scientific">Torulaspora globosa</name>
    <dbReference type="NCBI Taxonomy" id="48254"/>
    <lineage>
        <taxon>Eukaryota</taxon>
        <taxon>Fungi</taxon>
        <taxon>Dikarya</taxon>
        <taxon>Ascomycota</taxon>
        <taxon>Saccharomycotina</taxon>
        <taxon>Saccharomycetes</taxon>
        <taxon>Saccharomycetales</taxon>
        <taxon>Saccharomycetaceae</taxon>
        <taxon>Torulaspora</taxon>
    </lineage>
</organism>
<keyword evidence="2" id="KW-0443">Lipid metabolism</keyword>
<dbReference type="InterPro" id="IPR029058">
    <property type="entry name" value="AB_hydrolase_fold"/>
</dbReference>
<dbReference type="AlphaFoldDB" id="A0A7H9HMM3"/>
<accession>A0A7H9HMM3</accession>
<dbReference type="InterPro" id="IPR016445">
    <property type="entry name" value="Rog1_fam"/>
</dbReference>
<dbReference type="Pfam" id="PF05057">
    <property type="entry name" value="DUF676"/>
    <property type="match status" value="1"/>
</dbReference>
<reference evidence="4 5" key="1">
    <citation type="submission" date="2020-06" db="EMBL/GenBank/DDBJ databases">
        <title>The yeast mating-type switching endonuclease HO is a domesticated member of an unorthodox homing genetic element family.</title>
        <authorList>
            <person name="Coughlan A.Y."/>
            <person name="Lombardi L."/>
            <person name="Braun-Galleani S."/>
            <person name="Martos A.R."/>
            <person name="Galeote V."/>
            <person name="Bigey F."/>
            <person name="Dequin S."/>
            <person name="Byrne K.P."/>
            <person name="Wolfe K.H."/>
        </authorList>
    </citation>
    <scope>NUCLEOTIDE SEQUENCE [LARGE SCALE GENOMIC DNA]</scope>
    <source>
        <strain evidence="4 5">CBS2947</strain>
    </source>
</reference>
<feature type="domain" description="DUF676" evidence="3">
    <location>
        <begin position="186"/>
        <end position="379"/>
    </location>
</feature>
<dbReference type="PANTHER" id="PTHR12482:SF62">
    <property type="entry name" value="LIPASE ROG1-RELATED"/>
    <property type="match status" value="1"/>
</dbReference>
<evidence type="ECO:0000256" key="1">
    <source>
        <dbReference type="ARBA" id="ARBA00007920"/>
    </source>
</evidence>
<evidence type="ECO:0000256" key="2">
    <source>
        <dbReference type="ARBA" id="ARBA00022963"/>
    </source>
</evidence>
<evidence type="ECO:0000313" key="5">
    <source>
        <dbReference type="Proteomes" id="UP000510647"/>
    </source>
</evidence>
<evidence type="ECO:0000259" key="3">
    <source>
        <dbReference type="Pfam" id="PF05057"/>
    </source>
</evidence>
<dbReference type="InterPro" id="IPR044294">
    <property type="entry name" value="Lipase-like"/>
</dbReference>
<dbReference type="Gene3D" id="3.40.50.1820">
    <property type="entry name" value="alpha/beta hydrolase"/>
    <property type="match status" value="1"/>
</dbReference>
<dbReference type="PANTHER" id="PTHR12482">
    <property type="entry name" value="LIPASE ROG1-RELATED-RELATED"/>
    <property type="match status" value="1"/>
</dbReference>
<evidence type="ECO:0000313" key="4">
    <source>
        <dbReference type="EMBL" id="QLQ78007.1"/>
    </source>
</evidence>
<dbReference type="PIRSF" id="PIRSF005412">
    <property type="entry name" value="UCP005412_abhydr"/>
    <property type="match status" value="1"/>
</dbReference>
<dbReference type="GO" id="GO:0016042">
    <property type="term" value="P:lipid catabolic process"/>
    <property type="evidence" value="ECO:0007669"/>
    <property type="project" value="UniProtKB-KW"/>
</dbReference>
<keyword evidence="5" id="KW-1185">Reference proteome</keyword>
<proteinExistence type="inferred from homology"/>
<keyword evidence="2" id="KW-0442">Lipid degradation</keyword>
<dbReference type="SUPFAM" id="SSF53474">
    <property type="entry name" value="alpha/beta-Hydrolases"/>
    <property type="match status" value="1"/>
</dbReference>
<comment type="similarity">
    <text evidence="1">Belongs to the putative lipase ROG1 family.</text>
</comment>
<sequence>MNGIAEPNILFKYTSAVGVGELERYVITYDLYEGDEIPADVPLDSLWLKIKNMESLSYRAAYLMGPFILYCDVRTQEYHHSQKIIASADQPKFEPTLQAQQSCVAELSVHRIKPRYVWIVDIVSQILFTTNTQVTFQIVLGNSKEAVSDKFIQGTSTVVSSDKITVSRLTTLDIWNLPAEINSHYKKKHLVVLTHGLHSNVSADMAYMMEQIYKTQGNHLDEQIVVKGYTENICQTERGVKYLGTKLAKYIVEELYDDSVTKISFIGHSLGGLVQAFAIAYITVKYPWFFDKIQPINFVAMASPFLGIVTDNPAYINLLLSFGVIGKAGQDLSLEKEPDTDRPLLALLPGEPVKNIMSRFKRRTLYMNAVNDGIVPLYTASMLFLDYEEVLKELKKLEDKELNADSSNIDMERRDFLSRTVVSPFTKMLGLLAPQKFPQSRSTIPKVSFLESAVSLLIPPLPDKSYILDPSSRDPVIIHDKIYTADDIPPEPAKPESTFEGNTNILLSSFTMARGHTGESQKIEESIARQWHDGLSWRKVVVALKPDAHNNIIVRRRFANAYGWPVLDHLVDVHFSGDTFDENIALDGDECDEQTTFGDSKVDTKEPNKRYAWITRLDNPKLFDEGPTGMISTVGEMLGTFVKDRLVSFINNEASVPANDDKLISYESLNGEI</sequence>
<dbReference type="Proteomes" id="UP000510647">
    <property type="component" value="Chromosome 1"/>
</dbReference>
<name>A0A7H9HMM3_9SACH</name>